<reference evidence="2 3" key="1">
    <citation type="submission" date="2018-03" db="EMBL/GenBank/DDBJ databases">
        <title>Genomic Encyclopedia of Archaeal and Bacterial Type Strains, Phase II (KMG-II): from individual species to whole genera.</title>
        <authorList>
            <person name="Goeker M."/>
        </authorList>
    </citation>
    <scope>NUCLEOTIDE SEQUENCE [LARGE SCALE GENOMIC DNA]</scope>
    <source>
        <strain evidence="2 3">DSM 45601</strain>
    </source>
</reference>
<comment type="caution">
    <text evidence="2">The sequence shown here is derived from an EMBL/GenBank/DDBJ whole genome shotgun (WGS) entry which is preliminary data.</text>
</comment>
<dbReference type="RefSeq" id="WP_245930298.1">
    <property type="nucleotide sequence ID" value="NZ_PVZC01000005.1"/>
</dbReference>
<feature type="region of interest" description="Disordered" evidence="1">
    <location>
        <begin position="1"/>
        <end position="34"/>
    </location>
</feature>
<evidence type="ECO:0000313" key="2">
    <source>
        <dbReference type="EMBL" id="PRX97988.1"/>
    </source>
</evidence>
<sequence length="295" mass="30926">MSQHLIRSARSDREAAAERPNTHDERTSASGGRSLAAMRGLPRVLTGLLALTALTAGCSAAATSDAPAGGAASSAAGASADHGLSRVLLLGDSVAVGQALPMADAFAASGVEFESIASEGGGNVVGPFAEEQWAELPGEIAAAEPAVVIYQITTYDWGTEEEQRTGYERLLSTVAETGADLVFVTMPPIEPDDFYRPHMSELARTADVARAVAEDSDGRAHFLDAGAVWGDTYQRTRDGRADRSTDGIHTCPQGAARFTDWLLTELAGRYPGFGPAPAEQWANTGWSADEHYNGC</sequence>
<keyword evidence="3" id="KW-1185">Reference proteome</keyword>
<feature type="compositionally biased region" description="Basic and acidic residues" evidence="1">
    <location>
        <begin position="9"/>
        <end position="27"/>
    </location>
</feature>
<proteinExistence type="predicted"/>
<dbReference type="SUPFAM" id="SSF52266">
    <property type="entry name" value="SGNH hydrolase"/>
    <property type="match status" value="1"/>
</dbReference>
<accession>A0A2T0Q2U1</accession>
<dbReference type="AlphaFoldDB" id="A0A2T0Q2U1"/>
<protein>
    <recommendedName>
        <fullName evidence="4">SGNH/GDSL hydrolase family protein</fullName>
    </recommendedName>
</protein>
<dbReference type="CDD" id="cd00229">
    <property type="entry name" value="SGNH_hydrolase"/>
    <property type="match status" value="1"/>
</dbReference>
<gene>
    <name evidence="2" type="ORF">CLV72_105341</name>
</gene>
<dbReference type="EMBL" id="PVZC01000005">
    <property type="protein sequence ID" value="PRX97988.1"/>
    <property type="molecule type" value="Genomic_DNA"/>
</dbReference>
<dbReference type="Proteomes" id="UP000237846">
    <property type="component" value="Unassembled WGS sequence"/>
</dbReference>
<evidence type="ECO:0000313" key="3">
    <source>
        <dbReference type="Proteomes" id="UP000237846"/>
    </source>
</evidence>
<organism evidence="2 3">
    <name type="scientific">Allonocardiopsis opalescens</name>
    <dbReference type="NCBI Taxonomy" id="1144618"/>
    <lineage>
        <taxon>Bacteria</taxon>
        <taxon>Bacillati</taxon>
        <taxon>Actinomycetota</taxon>
        <taxon>Actinomycetes</taxon>
        <taxon>Streptosporangiales</taxon>
        <taxon>Allonocardiopsis</taxon>
    </lineage>
</organism>
<dbReference type="Gene3D" id="3.40.50.1110">
    <property type="entry name" value="SGNH hydrolase"/>
    <property type="match status" value="1"/>
</dbReference>
<name>A0A2T0Q2U1_9ACTN</name>
<dbReference type="InterPro" id="IPR036514">
    <property type="entry name" value="SGNH_hydro_sf"/>
</dbReference>
<evidence type="ECO:0008006" key="4">
    <source>
        <dbReference type="Google" id="ProtNLM"/>
    </source>
</evidence>
<evidence type="ECO:0000256" key="1">
    <source>
        <dbReference type="SAM" id="MobiDB-lite"/>
    </source>
</evidence>